<accession>A0ACC2WNU2</accession>
<evidence type="ECO:0000313" key="2">
    <source>
        <dbReference type="Proteomes" id="UP001230649"/>
    </source>
</evidence>
<dbReference type="Proteomes" id="UP001230649">
    <property type="component" value="Unassembled WGS sequence"/>
</dbReference>
<keyword evidence="2" id="KW-1185">Reference proteome</keyword>
<proteinExistence type="predicted"/>
<sequence length="893" mass="99218">MSTLAYINTPPPTPHQLAIAHLASRLYPRAKVRPADVDAWFNKNAKYHHAMLRLISREALFGQEPSSYADLLQKVKEITALGKPMALPYLQLLNNAPLKTLTSMPETWSDLQKAFELMEHIPDVYFEREDEGPQTTNRIAYASPLGIFLRKVYLGYKTLSFQQTDMIREQVLDWCSPERLAMPSASGTGPRTVEQQKVLPSQPESSGNRADVSKQPSRRSSGSMTVSMDLSVSLDVSRTQEESMDLTQDRSEVVSAGGNLEMPAVPGTSSDRHSASCARRSVNEPSISAPPEYPHIKRRKIVNKSTELDDTLDTRVKMFKDYQSACVRGDYSLALHSLDRFYNYRFPGHDKKLHQHALLNLASFHYNTGGLETARHILHEAIKVARIEGDKQCLLHCVSLSRRIEAETTVPVSSVLVDELPPHVADVGADDESIPPLDELWNIKRRLDLGEALPAAYCRIWKAIARQESLVKTNKRHNPPTPHQQPQKKDPVVNGPTVPDTLLADRATVHSVQASLWHMFGSALLGDLHEELALRKSPSEQVRLGTSIARAQRLVTKSKYSDALATILESVVRGNLNISEYHRWAHELWSLVELIIARCGSQELADTIQHFQLPPVAYRQLGAGGPLRMIADPSQPKVFDAFGRDERAPDRRSADKLGVHIATAEDAITAQTPIAALPPLLGALHSAEHLGLWNVHRQCTVKLSLVLTKIDRNVQPNFLDPFRNRQSGQDSLLMVATDDVEPMWDKIISSEDDEMIFAGAYVLGCGIIKEDTESALRFGKIAMGHALMLGNAEKISSSAKLLAIASHKNGNLADRDAFSAFWVKVSRAQSCEDWLRPDILDPVIAKLGSEAFGKNAANALRWKHEYQTLKRTLCLLPEVVARVGVDMAAAELS</sequence>
<comment type="caution">
    <text evidence="1">The sequence shown here is derived from an EMBL/GenBank/DDBJ whole genome shotgun (WGS) entry which is preliminary data.</text>
</comment>
<protein>
    <submittedName>
        <fullName evidence="1">Uncharacterized protein</fullName>
    </submittedName>
</protein>
<reference evidence="1" key="1">
    <citation type="submission" date="2023-04" db="EMBL/GenBank/DDBJ databases">
        <title>Draft Genome sequencing of Naganishia species isolated from polar environments using Oxford Nanopore Technology.</title>
        <authorList>
            <person name="Leo P."/>
            <person name="Venkateswaran K."/>
        </authorList>
    </citation>
    <scope>NUCLEOTIDE SEQUENCE</scope>
    <source>
        <strain evidence="1">MNA-CCFEE 5262</strain>
    </source>
</reference>
<organism evidence="1 2">
    <name type="scientific">Naganishia adeliensis</name>
    <dbReference type="NCBI Taxonomy" id="92952"/>
    <lineage>
        <taxon>Eukaryota</taxon>
        <taxon>Fungi</taxon>
        <taxon>Dikarya</taxon>
        <taxon>Basidiomycota</taxon>
        <taxon>Agaricomycotina</taxon>
        <taxon>Tremellomycetes</taxon>
        <taxon>Filobasidiales</taxon>
        <taxon>Filobasidiaceae</taxon>
        <taxon>Naganishia</taxon>
    </lineage>
</organism>
<evidence type="ECO:0000313" key="1">
    <source>
        <dbReference type="EMBL" id="KAJ9112756.1"/>
    </source>
</evidence>
<gene>
    <name evidence="1" type="ORF">QFC20_002081</name>
</gene>
<name>A0ACC2WNU2_9TREE</name>
<dbReference type="EMBL" id="JASBWS010000014">
    <property type="protein sequence ID" value="KAJ9112756.1"/>
    <property type="molecule type" value="Genomic_DNA"/>
</dbReference>